<evidence type="ECO:0000256" key="1">
    <source>
        <dbReference type="SAM" id="SignalP"/>
    </source>
</evidence>
<dbReference type="AlphaFoldDB" id="A0A8J2W5L8"/>
<feature type="chain" id="PRO_5035190008" evidence="1">
    <location>
        <begin position="20"/>
        <end position="212"/>
    </location>
</feature>
<dbReference type="EMBL" id="CAKKLH010000223">
    <property type="protein sequence ID" value="CAH0106249.1"/>
    <property type="molecule type" value="Genomic_DNA"/>
</dbReference>
<feature type="signal peptide" evidence="1">
    <location>
        <begin position="1"/>
        <end position="19"/>
    </location>
</feature>
<sequence length="212" mass="24289">MRIFGILLCLSIVIVHGNAQYYPYYRGDLYPNPNYQHYPNYPYPSYHSDDSNLMQYPEQENRIFFTQIFNAITSLYFSTTTTTSTSTTTCTVSTNRKCRRKRFLVGDVEAENIEPSVVNKVEVTPLAEIETVVRNERKADPQFGIWRVDTPPHEIQSTFSQSPMNYNPYTNPQFIAADPRFFIVQVTTSTSTTTSTFRSTPACSSASNFNQC</sequence>
<evidence type="ECO:0000313" key="2">
    <source>
        <dbReference type="EMBL" id="CAH0106249.1"/>
    </source>
</evidence>
<dbReference type="OrthoDB" id="6364187at2759"/>
<comment type="caution">
    <text evidence="2">The sequence shown here is derived from an EMBL/GenBank/DDBJ whole genome shotgun (WGS) entry which is preliminary data.</text>
</comment>
<proteinExistence type="predicted"/>
<gene>
    <name evidence="2" type="ORF">DGAL_LOCUS9403</name>
</gene>
<organism evidence="2 3">
    <name type="scientific">Daphnia galeata</name>
    <dbReference type="NCBI Taxonomy" id="27404"/>
    <lineage>
        <taxon>Eukaryota</taxon>
        <taxon>Metazoa</taxon>
        <taxon>Ecdysozoa</taxon>
        <taxon>Arthropoda</taxon>
        <taxon>Crustacea</taxon>
        <taxon>Branchiopoda</taxon>
        <taxon>Diplostraca</taxon>
        <taxon>Cladocera</taxon>
        <taxon>Anomopoda</taxon>
        <taxon>Daphniidae</taxon>
        <taxon>Daphnia</taxon>
    </lineage>
</organism>
<name>A0A8J2W5L8_9CRUS</name>
<protein>
    <submittedName>
        <fullName evidence="2">Uncharacterized protein</fullName>
    </submittedName>
</protein>
<evidence type="ECO:0000313" key="3">
    <source>
        <dbReference type="Proteomes" id="UP000789390"/>
    </source>
</evidence>
<dbReference type="Proteomes" id="UP000789390">
    <property type="component" value="Unassembled WGS sequence"/>
</dbReference>
<keyword evidence="3" id="KW-1185">Reference proteome</keyword>
<reference evidence="2" key="1">
    <citation type="submission" date="2021-11" db="EMBL/GenBank/DDBJ databases">
        <authorList>
            <person name="Schell T."/>
        </authorList>
    </citation>
    <scope>NUCLEOTIDE SEQUENCE</scope>
    <source>
        <strain evidence="2">M5</strain>
    </source>
</reference>
<keyword evidence="1" id="KW-0732">Signal</keyword>
<accession>A0A8J2W5L8</accession>